<dbReference type="RefSeq" id="XP_040627410.1">
    <property type="nucleotide sequence ID" value="XM_040771204.1"/>
</dbReference>
<evidence type="ECO:0000313" key="2">
    <source>
        <dbReference type="EMBL" id="EJU00513.1"/>
    </source>
</evidence>
<protein>
    <submittedName>
        <fullName evidence="2">Uncharacterized protein</fullName>
    </submittedName>
</protein>
<dbReference type="HOGENOM" id="CLU_839436_0_0_1"/>
<feature type="compositionally biased region" description="Pro residues" evidence="1">
    <location>
        <begin position="11"/>
        <end position="25"/>
    </location>
</feature>
<name>M5G9M0_DACPD</name>
<feature type="region of interest" description="Disordered" evidence="1">
    <location>
        <begin position="1"/>
        <end position="57"/>
    </location>
</feature>
<dbReference type="AlphaFoldDB" id="M5G9M0"/>
<keyword evidence="3" id="KW-1185">Reference proteome</keyword>
<proteinExistence type="predicted"/>
<evidence type="ECO:0000313" key="3">
    <source>
        <dbReference type="Proteomes" id="UP000030653"/>
    </source>
</evidence>
<feature type="compositionally biased region" description="Acidic residues" evidence="1">
    <location>
        <begin position="44"/>
        <end position="57"/>
    </location>
</feature>
<evidence type="ECO:0000256" key="1">
    <source>
        <dbReference type="SAM" id="MobiDB-lite"/>
    </source>
</evidence>
<dbReference type="Proteomes" id="UP000030653">
    <property type="component" value="Unassembled WGS sequence"/>
</dbReference>
<sequence length="331" mass="37388">MSTPHLLATGNPPPPPPSPSLPLTPPASQYLLGQQMQPQPNTPEPEESMLDAEEVEEEQASKAGVVQLWMHAWYFWDNQLNLCFHCVMPVEPQSPGSIVAGTASSKTAKMLDQQIKHRWQWIPLAIPICTLQYSAGEFPGYILPDSAVESMAHMHPLVHTAALGLPGKPGQEGDAWLLEDDNNLEIQDVVNKDWEQETTALIKYFHMPAGMQYAGPYMCKILEECQFLADDGQCPPGIVDWPWSSNNNWKEHMDKTMNFFSVSSKEPYFKQAEITKQFFVYELLALYLLQQWHAHLNTPWQKCKNLVNKCINQTASFVDATDMELGQIETC</sequence>
<dbReference type="GeneID" id="63686266"/>
<organism evidence="2 3">
    <name type="scientific">Dacryopinax primogenitus (strain DJM 731)</name>
    <name type="common">Brown rot fungus</name>
    <dbReference type="NCBI Taxonomy" id="1858805"/>
    <lineage>
        <taxon>Eukaryota</taxon>
        <taxon>Fungi</taxon>
        <taxon>Dikarya</taxon>
        <taxon>Basidiomycota</taxon>
        <taxon>Agaricomycotina</taxon>
        <taxon>Dacrymycetes</taxon>
        <taxon>Dacrymycetales</taxon>
        <taxon>Dacrymycetaceae</taxon>
        <taxon>Dacryopinax</taxon>
    </lineage>
</organism>
<dbReference type="EMBL" id="JH795866">
    <property type="protein sequence ID" value="EJU00513.1"/>
    <property type="molecule type" value="Genomic_DNA"/>
</dbReference>
<dbReference type="OrthoDB" id="3414345at2759"/>
<reference evidence="2 3" key="1">
    <citation type="journal article" date="2012" name="Science">
        <title>The Paleozoic origin of enzymatic lignin decomposition reconstructed from 31 fungal genomes.</title>
        <authorList>
            <person name="Floudas D."/>
            <person name="Binder M."/>
            <person name="Riley R."/>
            <person name="Barry K."/>
            <person name="Blanchette R.A."/>
            <person name="Henrissat B."/>
            <person name="Martinez A.T."/>
            <person name="Otillar R."/>
            <person name="Spatafora J.W."/>
            <person name="Yadav J.S."/>
            <person name="Aerts A."/>
            <person name="Benoit I."/>
            <person name="Boyd A."/>
            <person name="Carlson A."/>
            <person name="Copeland A."/>
            <person name="Coutinho P.M."/>
            <person name="de Vries R.P."/>
            <person name="Ferreira P."/>
            <person name="Findley K."/>
            <person name="Foster B."/>
            <person name="Gaskell J."/>
            <person name="Glotzer D."/>
            <person name="Gorecki P."/>
            <person name="Heitman J."/>
            <person name="Hesse C."/>
            <person name="Hori C."/>
            <person name="Igarashi K."/>
            <person name="Jurgens J.A."/>
            <person name="Kallen N."/>
            <person name="Kersten P."/>
            <person name="Kohler A."/>
            <person name="Kuees U."/>
            <person name="Kumar T.K.A."/>
            <person name="Kuo A."/>
            <person name="LaButti K."/>
            <person name="Larrondo L.F."/>
            <person name="Lindquist E."/>
            <person name="Ling A."/>
            <person name="Lombard V."/>
            <person name="Lucas S."/>
            <person name="Lundell T."/>
            <person name="Martin R."/>
            <person name="McLaughlin D.J."/>
            <person name="Morgenstern I."/>
            <person name="Morin E."/>
            <person name="Murat C."/>
            <person name="Nagy L.G."/>
            <person name="Nolan M."/>
            <person name="Ohm R.A."/>
            <person name="Patyshakuliyeva A."/>
            <person name="Rokas A."/>
            <person name="Ruiz-Duenas F.J."/>
            <person name="Sabat G."/>
            <person name="Salamov A."/>
            <person name="Samejima M."/>
            <person name="Schmutz J."/>
            <person name="Slot J.C."/>
            <person name="St John F."/>
            <person name="Stenlid J."/>
            <person name="Sun H."/>
            <person name="Sun S."/>
            <person name="Syed K."/>
            <person name="Tsang A."/>
            <person name="Wiebenga A."/>
            <person name="Young D."/>
            <person name="Pisabarro A."/>
            <person name="Eastwood D.C."/>
            <person name="Martin F."/>
            <person name="Cullen D."/>
            <person name="Grigoriev I.V."/>
            <person name="Hibbett D.S."/>
        </authorList>
    </citation>
    <scope>NUCLEOTIDE SEQUENCE [LARGE SCALE GENOMIC DNA]</scope>
    <source>
        <strain evidence="2 3">DJM-731 SS1</strain>
    </source>
</reference>
<accession>M5G9M0</accession>
<gene>
    <name evidence="2" type="ORF">DACRYDRAFT_16534</name>
</gene>